<evidence type="ECO:0000313" key="2">
    <source>
        <dbReference type="Proteomes" id="UP000018936"/>
    </source>
</evidence>
<accession>V8N2J3</accession>
<sequence>MLKSQPEGCAAKISQASRWFVAERRTLEHRELEGSLEAGNPVPFPDKWLSSLLLKTSSDGAPTTSGGKQFHGSHPLLLALPSGALENRWTPSFFGAAPPPNIARLLPCYSSSLREIAD</sequence>
<gene>
    <name evidence="1" type="ORF">L345_17920</name>
</gene>
<dbReference type="EMBL" id="AZIM01025584">
    <property type="protein sequence ID" value="ETE56370.1"/>
    <property type="molecule type" value="Genomic_DNA"/>
</dbReference>
<organism evidence="1 2">
    <name type="scientific">Ophiophagus hannah</name>
    <name type="common">King cobra</name>
    <name type="synonym">Naja hannah</name>
    <dbReference type="NCBI Taxonomy" id="8665"/>
    <lineage>
        <taxon>Eukaryota</taxon>
        <taxon>Metazoa</taxon>
        <taxon>Chordata</taxon>
        <taxon>Craniata</taxon>
        <taxon>Vertebrata</taxon>
        <taxon>Euteleostomi</taxon>
        <taxon>Lepidosauria</taxon>
        <taxon>Squamata</taxon>
        <taxon>Bifurcata</taxon>
        <taxon>Unidentata</taxon>
        <taxon>Episquamata</taxon>
        <taxon>Toxicofera</taxon>
        <taxon>Serpentes</taxon>
        <taxon>Colubroidea</taxon>
        <taxon>Elapidae</taxon>
        <taxon>Elapinae</taxon>
        <taxon>Ophiophagus</taxon>
    </lineage>
</organism>
<proteinExistence type="predicted"/>
<feature type="non-terminal residue" evidence="1">
    <location>
        <position position="1"/>
    </location>
</feature>
<keyword evidence="2" id="KW-1185">Reference proteome</keyword>
<dbReference type="Proteomes" id="UP000018936">
    <property type="component" value="Unassembled WGS sequence"/>
</dbReference>
<dbReference type="AlphaFoldDB" id="V8N2J3"/>
<name>V8N2J3_OPHHA</name>
<evidence type="ECO:0000313" key="1">
    <source>
        <dbReference type="EMBL" id="ETE56370.1"/>
    </source>
</evidence>
<reference evidence="1 2" key="1">
    <citation type="journal article" date="2013" name="Proc. Natl. Acad. Sci. U.S.A.">
        <title>The king cobra genome reveals dynamic gene evolution and adaptation in the snake venom system.</title>
        <authorList>
            <person name="Vonk F.J."/>
            <person name="Casewell N.R."/>
            <person name="Henkel C.V."/>
            <person name="Heimberg A.M."/>
            <person name="Jansen H.J."/>
            <person name="McCleary R.J."/>
            <person name="Kerkkamp H.M."/>
            <person name="Vos R.A."/>
            <person name="Guerreiro I."/>
            <person name="Calvete J.J."/>
            <person name="Wuster W."/>
            <person name="Woods A.E."/>
            <person name="Logan J.M."/>
            <person name="Harrison R.A."/>
            <person name="Castoe T.A."/>
            <person name="de Koning A.P."/>
            <person name="Pollock D.D."/>
            <person name="Yandell M."/>
            <person name="Calderon D."/>
            <person name="Renjifo C."/>
            <person name="Currier R.B."/>
            <person name="Salgado D."/>
            <person name="Pla D."/>
            <person name="Sanz L."/>
            <person name="Hyder A.S."/>
            <person name="Ribeiro J.M."/>
            <person name="Arntzen J.W."/>
            <person name="van den Thillart G.E."/>
            <person name="Boetzer M."/>
            <person name="Pirovano W."/>
            <person name="Dirks R.P."/>
            <person name="Spaink H.P."/>
            <person name="Duboule D."/>
            <person name="McGlinn E."/>
            <person name="Kini R.M."/>
            <person name="Richardson M.K."/>
        </authorList>
    </citation>
    <scope>NUCLEOTIDE SEQUENCE</scope>
    <source>
        <tissue evidence="1">Blood</tissue>
    </source>
</reference>
<comment type="caution">
    <text evidence="1">The sequence shown here is derived from an EMBL/GenBank/DDBJ whole genome shotgun (WGS) entry which is preliminary data.</text>
</comment>
<protein>
    <submittedName>
        <fullName evidence="1">Uncharacterized protein</fullName>
    </submittedName>
</protein>